<gene>
    <name evidence="1" type="ORF">Syn7803C7_103</name>
</gene>
<organism evidence="1 2">
    <name type="scientific">Synechococcus phage ACG-2014f_Syn7803C7</name>
    <dbReference type="NCBI Taxonomy" id="2790345"/>
    <lineage>
        <taxon>Viruses</taxon>
        <taxon>Duplodnaviria</taxon>
        <taxon>Heunggongvirae</taxon>
        <taxon>Uroviricota</taxon>
        <taxon>Caudoviricetes</taxon>
        <taxon>Pantevenvirales</taxon>
        <taxon>Kyanoviridae</taxon>
        <taxon>Atlauavirus</taxon>
        <taxon>Atlauavirus acg2014f</taxon>
    </lineage>
</organism>
<sequence length="63" mass="7102">MNNIDNLAMDRLDQLASMVIHHTANGNESLAELCDQEARDLLNELESDDYTFWTMSDLSGLEA</sequence>
<evidence type="ECO:0000313" key="1">
    <source>
        <dbReference type="EMBL" id="AIX19994.1"/>
    </source>
</evidence>
<dbReference type="EMBL" id="KJ019052">
    <property type="protein sequence ID" value="AIX19994.1"/>
    <property type="molecule type" value="Genomic_DNA"/>
</dbReference>
<accession>A0A0E3F3T6</accession>
<evidence type="ECO:0000313" key="2">
    <source>
        <dbReference type="Proteomes" id="UP000185323"/>
    </source>
</evidence>
<reference evidence="1 2" key="1">
    <citation type="submission" date="2013-12" db="EMBL/GenBank/DDBJ databases">
        <title>Ecological redundancy of diverse viral populations within a natural community.</title>
        <authorList>
            <person name="Gregory A.C."/>
            <person name="LaButti K."/>
            <person name="Copeland A."/>
            <person name="Woyke T."/>
            <person name="Sullivan M.B."/>
        </authorList>
    </citation>
    <scope>NUCLEOTIDE SEQUENCE [LARGE SCALE GENOMIC DNA]</scope>
    <source>
        <strain evidence="1">Syn7803C7</strain>
    </source>
</reference>
<proteinExistence type="predicted"/>
<keyword evidence="2" id="KW-1185">Reference proteome</keyword>
<dbReference type="Proteomes" id="UP000185323">
    <property type="component" value="Segment"/>
</dbReference>
<protein>
    <submittedName>
        <fullName evidence="1">Uncharacterized protein</fullName>
    </submittedName>
</protein>
<name>A0A0E3F3T6_9CAUD</name>